<evidence type="ECO:0000313" key="1">
    <source>
        <dbReference type="EMBL" id="SDM54181.1"/>
    </source>
</evidence>
<dbReference type="Proteomes" id="UP000182146">
    <property type="component" value="Unassembled WGS sequence"/>
</dbReference>
<name>A0A1G9U2R1_9BACT</name>
<dbReference type="AlphaFoldDB" id="A0A1G9U2R1"/>
<accession>A0A1G9U2R1</accession>
<dbReference type="RefSeq" id="WP_052446405.1">
    <property type="nucleotide sequence ID" value="NZ_FNGU01000007.1"/>
</dbReference>
<dbReference type="STRING" id="392333.SAMN05660860_02702"/>
<gene>
    <name evidence="1" type="ORF">SAMN05660860_02702</name>
</gene>
<reference evidence="1 2" key="1">
    <citation type="submission" date="2016-10" db="EMBL/GenBank/DDBJ databases">
        <authorList>
            <person name="de Groot N.N."/>
        </authorList>
    </citation>
    <scope>NUCLEOTIDE SEQUENCE [LARGE SCALE GENOMIC DNA]</scope>
    <source>
        <strain evidence="1 2">DSM 17813</strain>
    </source>
</reference>
<dbReference type="NCBIfam" id="NF041621">
    <property type="entry name" value="MXAN_5187_C_dom"/>
    <property type="match status" value="1"/>
</dbReference>
<organism evidence="1 2">
    <name type="scientific">Geoalkalibacter ferrihydriticus</name>
    <dbReference type="NCBI Taxonomy" id="392333"/>
    <lineage>
        <taxon>Bacteria</taxon>
        <taxon>Pseudomonadati</taxon>
        <taxon>Thermodesulfobacteriota</taxon>
        <taxon>Desulfuromonadia</taxon>
        <taxon>Desulfuromonadales</taxon>
        <taxon>Geoalkalibacteraceae</taxon>
        <taxon>Geoalkalibacter</taxon>
    </lineage>
</organism>
<sequence>MSERKNIAMELVSIEKELKDLQILYERYFAGVEKREPIKQREKLARSLRHFANRRIVQTDLRFLYQNLATRFHSYAGYWDRILRLMDEGRFVRGGTIPPKTAPESQTLRSPADDEVENLLQQLRATGNSEGFEREKVARFLSEQREKIRATFGQKEVEFRVVVENGKPRIKVRAKK</sequence>
<dbReference type="EMBL" id="FNGU01000007">
    <property type="protein sequence ID" value="SDM54181.1"/>
    <property type="molecule type" value="Genomic_DNA"/>
</dbReference>
<protein>
    <submittedName>
        <fullName evidence="1">Uncharacterized protein</fullName>
    </submittedName>
</protein>
<evidence type="ECO:0000313" key="2">
    <source>
        <dbReference type="Proteomes" id="UP000182146"/>
    </source>
</evidence>
<dbReference type="OrthoDB" id="5498296at2"/>
<proteinExistence type="predicted"/>